<keyword evidence="2 4" id="KW-0472">Membrane</keyword>
<dbReference type="PANTHER" id="PTHR12064:SF94">
    <property type="entry name" value="UNEXTENDED PROTEIN"/>
    <property type="match status" value="1"/>
</dbReference>
<feature type="transmembrane region" description="Helical" evidence="4">
    <location>
        <begin position="259"/>
        <end position="277"/>
    </location>
</feature>
<feature type="domain" description="CNNM transmembrane" evidence="8">
    <location>
        <begin position="170"/>
        <end position="349"/>
    </location>
</feature>
<evidence type="ECO:0000313" key="9">
    <source>
        <dbReference type="Proteomes" id="UP000695022"/>
    </source>
</evidence>
<dbReference type="RefSeq" id="XP_014665971.1">
    <property type="nucleotide sequence ID" value="XM_014810485.1"/>
</dbReference>
<dbReference type="InterPro" id="IPR045095">
    <property type="entry name" value="ACDP"/>
</dbReference>
<dbReference type="Gene3D" id="2.60.120.10">
    <property type="entry name" value="Jelly Rolls"/>
    <property type="match status" value="1"/>
</dbReference>
<name>A0ABM1E1A0_PRICU</name>
<keyword evidence="9" id="KW-1185">Reference proteome</keyword>
<feature type="domain" description="Cyclic nucleotide-binding" evidence="6">
    <location>
        <begin position="544"/>
        <end position="643"/>
    </location>
</feature>
<sequence>MAARVVFCKCFVLLMNVYFVCVKSQNLAVNGAVIRGVRAESTERSEVIDGMLVIEVDNWIDLRFIGDGFSENTSISFTATGKERNSGCDDLSRTSAFSFNTSTLTDTSAVARVKLERHRFSLDAVIYVCVREVQIVPDKNGTESVYVRWIHQGSDPWIVFKLKPAYAETTLLPVPVQIIVLIVLLGLSGMFSGLNLGLMALDKTELAIVENCGSETEKQYAKKIRPVRANGNYLLCTLLLGNVLVNSTLTILLDDLTSGLIAVIGSTFAIVIFGEIVPQAICCRHGLAVGAHTLWLTKAFMVLTGPLSYPISKLLDVLLGDEIGVVYNRTKLLELLKVTHEHHDIENEEVRIISGALHLTTKTVKDQGTGYTRVPIYDGDRTNIVAILNIKDLAFVDPDDNTPLQTVCKFYQHPIANVFGDTSLALMLDEFKKGNYHIAFVQEVVEEDDKDNRYGTLGLVTLEDIIEEIIQEEILDETDVISDNVMKKPRAAQVRQDFMGFARHQAACNPNKPVMSPQLQLATFQFLSTSIEPFKKDFISETVLQRLLRQDIFKDVKLKDAREKDVQIYTAGKMADYFILILEGRVQVSVGKENLVFESGPFSYYGVQALHDIAHPKSVVFTPDYSVHLVTDCQLVLIKRSQYWAARRTTLMEMEHRIESSEDFFTMEWTSAEKASMKDQSLIADAETSSATLGDDVAARTPAASNADAESSSRDADGPSSPEMDRLLGPTDPNHV</sequence>
<evidence type="ECO:0000259" key="8">
    <source>
        <dbReference type="PROSITE" id="PS51846"/>
    </source>
</evidence>
<feature type="domain" description="CBS" evidence="7">
    <location>
        <begin position="411"/>
        <end position="477"/>
    </location>
</feature>
<feature type="transmembrane region" description="Helical" evidence="4">
    <location>
        <begin position="232"/>
        <end position="253"/>
    </location>
</feature>
<gene>
    <name evidence="10" type="primary">LOC106807959</name>
</gene>
<dbReference type="SUPFAM" id="SSF51206">
    <property type="entry name" value="cAMP-binding domain-like"/>
    <property type="match status" value="1"/>
</dbReference>
<evidence type="ECO:0000256" key="5">
    <source>
        <dbReference type="SAM" id="SignalP"/>
    </source>
</evidence>
<protein>
    <submittedName>
        <fullName evidence="10">Metal transporter CNNM4-like</fullName>
    </submittedName>
</protein>
<feature type="chain" id="PRO_5045587323" evidence="5">
    <location>
        <begin position="25"/>
        <end position="736"/>
    </location>
</feature>
<dbReference type="PANTHER" id="PTHR12064">
    <property type="entry name" value="METAL TRANSPORTER CNNM"/>
    <property type="match status" value="1"/>
</dbReference>
<keyword evidence="1" id="KW-0129">CBS domain</keyword>
<dbReference type="PROSITE" id="PS51846">
    <property type="entry name" value="CNNM"/>
    <property type="match status" value="1"/>
</dbReference>
<keyword evidence="2 4" id="KW-1133">Transmembrane helix</keyword>
<evidence type="ECO:0000256" key="3">
    <source>
        <dbReference type="SAM" id="MobiDB-lite"/>
    </source>
</evidence>
<feature type="transmembrane region" description="Helical" evidence="4">
    <location>
        <begin position="289"/>
        <end position="309"/>
    </location>
</feature>
<keyword evidence="5" id="KW-0732">Signal</keyword>
<keyword evidence="2 4" id="KW-0812">Transmembrane</keyword>
<dbReference type="InterPro" id="IPR046342">
    <property type="entry name" value="CBS_dom_sf"/>
</dbReference>
<dbReference type="PROSITE" id="PS50042">
    <property type="entry name" value="CNMP_BINDING_3"/>
    <property type="match status" value="1"/>
</dbReference>
<reference evidence="10" key="1">
    <citation type="submission" date="2025-08" db="UniProtKB">
        <authorList>
            <consortium name="RefSeq"/>
        </authorList>
    </citation>
    <scope>IDENTIFICATION</scope>
</reference>
<dbReference type="Pfam" id="PF01595">
    <property type="entry name" value="CNNM"/>
    <property type="match status" value="1"/>
</dbReference>
<evidence type="ECO:0000313" key="10">
    <source>
        <dbReference type="RefSeq" id="XP_014665971.1"/>
    </source>
</evidence>
<dbReference type="Gene3D" id="3.10.580.10">
    <property type="entry name" value="CBS-domain"/>
    <property type="match status" value="1"/>
</dbReference>
<dbReference type="Proteomes" id="UP000695022">
    <property type="component" value="Unplaced"/>
</dbReference>
<accession>A0ABM1E1A0</accession>
<feature type="region of interest" description="Disordered" evidence="3">
    <location>
        <begin position="686"/>
        <end position="736"/>
    </location>
</feature>
<dbReference type="InterPro" id="IPR014710">
    <property type="entry name" value="RmlC-like_jellyroll"/>
</dbReference>
<dbReference type="Pfam" id="PF25562">
    <property type="entry name" value="CNBH_CNNM2_C"/>
    <property type="match status" value="1"/>
</dbReference>
<dbReference type="InterPro" id="IPR000644">
    <property type="entry name" value="CBS_dom"/>
</dbReference>
<proteinExistence type="predicted"/>
<evidence type="ECO:0000259" key="6">
    <source>
        <dbReference type="PROSITE" id="PS50042"/>
    </source>
</evidence>
<feature type="signal peptide" evidence="5">
    <location>
        <begin position="1"/>
        <end position="24"/>
    </location>
</feature>
<dbReference type="InterPro" id="IPR018490">
    <property type="entry name" value="cNMP-bd_dom_sf"/>
</dbReference>
<feature type="transmembrane region" description="Helical" evidence="4">
    <location>
        <begin position="178"/>
        <end position="201"/>
    </location>
</feature>
<dbReference type="InterPro" id="IPR002550">
    <property type="entry name" value="CNNM"/>
</dbReference>
<evidence type="ECO:0000256" key="4">
    <source>
        <dbReference type="SAM" id="Phobius"/>
    </source>
</evidence>
<organism evidence="9 10">
    <name type="scientific">Priapulus caudatus</name>
    <name type="common">Priapulid worm</name>
    <dbReference type="NCBI Taxonomy" id="37621"/>
    <lineage>
        <taxon>Eukaryota</taxon>
        <taxon>Metazoa</taxon>
        <taxon>Ecdysozoa</taxon>
        <taxon>Scalidophora</taxon>
        <taxon>Priapulida</taxon>
        <taxon>Priapulimorpha</taxon>
        <taxon>Priapulimorphida</taxon>
        <taxon>Priapulidae</taxon>
        <taxon>Priapulus</taxon>
    </lineage>
</organism>
<dbReference type="PROSITE" id="PS51371">
    <property type="entry name" value="CBS"/>
    <property type="match status" value="1"/>
</dbReference>
<evidence type="ECO:0000256" key="2">
    <source>
        <dbReference type="PROSITE-ProRule" id="PRU01193"/>
    </source>
</evidence>
<dbReference type="InterPro" id="IPR000595">
    <property type="entry name" value="cNMP-bd_dom"/>
</dbReference>
<evidence type="ECO:0000259" key="7">
    <source>
        <dbReference type="PROSITE" id="PS51371"/>
    </source>
</evidence>
<dbReference type="GeneID" id="106807959"/>
<dbReference type="SUPFAM" id="SSF54631">
    <property type="entry name" value="CBS-domain pair"/>
    <property type="match status" value="1"/>
</dbReference>
<evidence type="ECO:0000256" key="1">
    <source>
        <dbReference type="PROSITE-ProRule" id="PRU00703"/>
    </source>
</evidence>